<gene>
    <name evidence="7" type="ORF">FWK35_00006271</name>
</gene>
<evidence type="ECO:0000313" key="7">
    <source>
        <dbReference type="EMBL" id="KAF0764123.1"/>
    </source>
</evidence>
<keyword evidence="2 6" id="KW-0436">Ligase</keyword>
<evidence type="ECO:0000256" key="4">
    <source>
        <dbReference type="ARBA" id="ARBA00022741"/>
    </source>
</evidence>
<dbReference type="GO" id="GO:0004357">
    <property type="term" value="F:glutamate-cysteine ligase activity"/>
    <property type="evidence" value="ECO:0007669"/>
    <property type="project" value="UniProtKB-UniRule"/>
</dbReference>
<dbReference type="EC" id="6.3.2.2" evidence="1 6"/>
<organism evidence="7 8">
    <name type="scientific">Aphis craccivora</name>
    <name type="common">Cowpea aphid</name>
    <dbReference type="NCBI Taxonomy" id="307492"/>
    <lineage>
        <taxon>Eukaryota</taxon>
        <taxon>Metazoa</taxon>
        <taxon>Ecdysozoa</taxon>
        <taxon>Arthropoda</taxon>
        <taxon>Hexapoda</taxon>
        <taxon>Insecta</taxon>
        <taxon>Pterygota</taxon>
        <taxon>Neoptera</taxon>
        <taxon>Paraneoptera</taxon>
        <taxon>Hemiptera</taxon>
        <taxon>Sternorrhyncha</taxon>
        <taxon>Aphidomorpha</taxon>
        <taxon>Aphidoidea</taxon>
        <taxon>Aphididae</taxon>
        <taxon>Aphidini</taxon>
        <taxon>Aphis</taxon>
        <taxon>Aphis</taxon>
    </lineage>
</organism>
<comment type="caution">
    <text evidence="7">The sequence shown here is derived from an EMBL/GenBank/DDBJ whole genome shotgun (WGS) entry which is preliminary data.</text>
</comment>
<dbReference type="AlphaFoldDB" id="A0A6G0Z1G4"/>
<sequence length="103" mass="11984">MNYFSLQICVLCLYNSNVKSLWRPEYGAYMIEGTPGKPYGGLLAHFNIVEANMRYRREEAQQLLGPDEVLMTITNFPRYAKLQYTDDYCYFCLSPPHLCVIDP</sequence>
<comment type="similarity">
    <text evidence="6">Belongs to the glutamate--cysteine ligase type 3 family.</text>
</comment>
<evidence type="ECO:0000256" key="6">
    <source>
        <dbReference type="RuleBase" id="RU367135"/>
    </source>
</evidence>
<proteinExistence type="inferred from homology"/>
<evidence type="ECO:0000313" key="8">
    <source>
        <dbReference type="Proteomes" id="UP000478052"/>
    </source>
</evidence>
<dbReference type="PANTHER" id="PTHR11164">
    <property type="entry name" value="GLUTAMATE CYSTEINE LIGASE"/>
    <property type="match status" value="1"/>
</dbReference>
<evidence type="ECO:0000256" key="2">
    <source>
        <dbReference type="ARBA" id="ARBA00022598"/>
    </source>
</evidence>
<protein>
    <recommendedName>
        <fullName evidence="1 6">Glutamate--cysteine ligase</fullName>
        <ecNumber evidence="1 6">6.3.2.2</ecNumber>
    </recommendedName>
    <alternativeName>
        <fullName evidence="6">Gamma-ECS</fullName>
    </alternativeName>
    <alternativeName>
        <fullName evidence="6">Gamma-glutamylcysteine synthetase</fullName>
    </alternativeName>
</protein>
<dbReference type="GO" id="GO:0006750">
    <property type="term" value="P:glutathione biosynthetic process"/>
    <property type="evidence" value="ECO:0007669"/>
    <property type="project" value="UniProtKB-UniRule"/>
</dbReference>
<dbReference type="OrthoDB" id="7939818at2759"/>
<accession>A0A6G0Z1G4</accession>
<evidence type="ECO:0000256" key="1">
    <source>
        <dbReference type="ARBA" id="ARBA00012220"/>
    </source>
</evidence>
<reference evidence="7 8" key="1">
    <citation type="submission" date="2019-08" db="EMBL/GenBank/DDBJ databases">
        <title>Whole genome of Aphis craccivora.</title>
        <authorList>
            <person name="Voronova N.V."/>
            <person name="Shulinski R.S."/>
            <person name="Bandarenka Y.V."/>
            <person name="Zhorov D.G."/>
            <person name="Warner D."/>
        </authorList>
    </citation>
    <scope>NUCLEOTIDE SEQUENCE [LARGE SCALE GENOMIC DNA]</scope>
    <source>
        <strain evidence="7">180601</strain>
        <tissue evidence="7">Whole Body</tissue>
    </source>
</reference>
<dbReference type="UniPathway" id="UPA00142">
    <property type="reaction ID" value="UER00209"/>
</dbReference>
<evidence type="ECO:0000256" key="5">
    <source>
        <dbReference type="ARBA" id="ARBA00022840"/>
    </source>
</evidence>
<name>A0A6G0Z1G4_APHCR</name>
<comment type="catalytic activity">
    <reaction evidence="6">
        <text>L-cysteine + L-glutamate + ATP = gamma-L-glutamyl-L-cysteine + ADP + phosphate + H(+)</text>
        <dbReference type="Rhea" id="RHEA:13285"/>
        <dbReference type="ChEBI" id="CHEBI:15378"/>
        <dbReference type="ChEBI" id="CHEBI:29985"/>
        <dbReference type="ChEBI" id="CHEBI:30616"/>
        <dbReference type="ChEBI" id="CHEBI:35235"/>
        <dbReference type="ChEBI" id="CHEBI:43474"/>
        <dbReference type="ChEBI" id="CHEBI:58173"/>
        <dbReference type="ChEBI" id="CHEBI:456216"/>
        <dbReference type="EC" id="6.3.2.2"/>
    </reaction>
</comment>
<keyword evidence="4 6" id="KW-0547">Nucleotide-binding</keyword>
<dbReference type="GO" id="GO:0017109">
    <property type="term" value="C:glutamate-cysteine ligase complex"/>
    <property type="evidence" value="ECO:0007669"/>
    <property type="project" value="TreeGrafter"/>
</dbReference>
<dbReference type="EMBL" id="VUJU01001714">
    <property type="protein sequence ID" value="KAF0764123.1"/>
    <property type="molecule type" value="Genomic_DNA"/>
</dbReference>
<dbReference type="GO" id="GO:0005524">
    <property type="term" value="F:ATP binding"/>
    <property type="evidence" value="ECO:0007669"/>
    <property type="project" value="UniProtKB-UniRule"/>
</dbReference>
<dbReference type="InterPro" id="IPR004308">
    <property type="entry name" value="GCS"/>
</dbReference>
<dbReference type="PANTHER" id="PTHR11164:SF0">
    <property type="entry name" value="GLUTAMATE--CYSTEINE LIGASE CATALYTIC SUBUNIT"/>
    <property type="match status" value="1"/>
</dbReference>
<keyword evidence="5 6" id="KW-0067">ATP-binding</keyword>
<keyword evidence="3 6" id="KW-0317">Glutathione biosynthesis</keyword>
<keyword evidence="8" id="KW-1185">Reference proteome</keyword>
<dbReference type="Proteomes" id="UP000478052">
    <property type="component" value="Unassembled WGS sequence"/>
</dbReference>
<evidence type="ECO:0000256" key="3">
    <source>
        <dbReference type="ARBA" id="ARBA00022684"/>
    </source>
</evidence>
<dbReference type="Gene3D" id="3.30.590.50">
    <property type="match status" value="1"/>
</dbReference>
<comment type="pathway">
    <text evidence="6">Sulfur metabolism; glutathione biosynthesis; glutathione from L-cysteine and L-glutamate: step 1/2.</text>
</comment>